<feature type="domain" description="TonB-dependent receptor-like beta-barrel" evidence="10">
    <location>
        <begin position="368"/>
        <end position="926"/>
    </location>
</feature>
<keyword evidence="5 9" id="KW-0798">TonB box</keyword>
<dbReference type="PANTHER" id="PTHR40980">
    <property type="entry name" value="PLUG DOMAIN-CONTAINING PROTEIN"/>
    <property type="match status" value="1"/>
</dbReference>
<evidence type="ECO:0000256" key="7">
    <source>
        <dbReference type="ARBA" id="ARBA00023237"/>
    </source>
</evidence>
<evidence type="ECO:0000313" key="12">
    <source>
        <dbReference type="EMBL" id="EHO13481.1"/>
    </source>
</evidence>
<dbReference type="InterPro" id="IPR039426">
    <property type="entry name" value="TonB-dep_rcpt-like"/>
</dbReference>
<dbReference type="Pfam" id="PF00593">
    <property type="entry name" value="TonB_dep_Rec_b-barrel"/>
    <property type="match status" value="1"/>
</dbReference>
<evidence type="ECO:0000256" key="8">
    <source>
        <dbReference type="PROSITE-ProRule" id="PRU01360"/>
    </source>
</evidence>
<evidence type="ECO:0000256" key="2">
    <source>
        <dbReference type="ARBA" id="ARBA00022448"/>
    </source>
</evidence>
<keyword evidence="2 8" id="KW-0813">Transport</keyword>
<dbReference type="NCBIfam" id="TIGR01782">
    <property type="entry name" value="TonB-Xanth-Caul"/>
    <property type="match status" value="1"/>
</dbReference>
<keyword evidence="3 8" id="KW-1134">Transmembrane beta strand</keyword>
<dbReference type="Gene3D" id="2.170.130.10">
    <property type="entry name" value="TonB-dependent receptor, plug domain"/>
    <property type="match status" value="1"/>
</dbReference>
<protein>
    <submittedName>
        <fullName evidence="12">TonB-dependent receptor</fullName>
    </submittedName>
</protein>
<dbReference type="GO" id="GO:0009279">
    <property type="term" value="C:cell outer membrane"/>
    <property type="evidence" value="ECO:0007669"/>
    <property type="project" value="UniProtKB-SubCell"/>
</dbReference>
<keyword evidence="7 8" id="KW-0998">Cell outer membrane</keyword>
<evidence type="ECO:0000256" key="3">
    <source>
        <dbReference type="ARBA" id="ARBA00022452"/>
    </source>
</evidence>
<sequence length="959" mass="108692">MILSLLAKLFNVIIMKLKYLFFLFAICFAIPIQGQNNSVKKGIVSGRVIDSGDKSSLPGAAVLLDNGKQYTVSNNNGYYEFLNIPEGKYVLSVSYIGYTSVEQEVEVSSGHNKVINLSLSTDVETLEGIVVIGERLKGQAKALNQQMNNANVTNVISADQVGRFPDSNIGDALKRVPGITMQNDQGEARNIVIRGLAPSLNSVTLNGDRIPSAEGDNRNVQMDLIPADMISSIEVNKTLTPDMDADAIGGSVDLITRASPYGERISATLAGGLNPIRDKGNYIGSFVYGNRFLDSKFGMILSGSYNSNNFGSDNVEGVWSKDKYDNIYMSEYDIRKYDVQRVRRSFSGAFDYKINDNHTIYASAMYNWRDDRENRYRVRYRGIKPEYDQDNNITGFTGDIRRETKGGLDNNRNKNTRLEDQRIQNYALSGTHLWSSNLDMDWSVNYSRASEDRPGERYIDFQNKKVAMQEDLTNGKYPLVTALGDRPDNFSLRKLSENDNFTKDSEFGAKLNFRVPFSVIEDQKGRLRFGGRLRLKDKKRENMFYEFSPIGTNTIGNLATVPGSYYDGSGFQPGSKYVPGHFASNQYLGGLDLYNSNLFKKEAVPGEYLALNYKAKENIYAGYIRWDQDFNEKLSMILGARIEHTSIDYTGNHIVDESDLIGEVSNTNNYTNVLPSVTFKYQTDSDWIYRAAFTTALARPDYYALAPYINVVSQDNMVSAGNPDLKATYAYNFDLMAEKYFQSVGMFSAGVFYKNLKDFIYNYRSDSFTHENFNELFPGQVNPIQSEDKWKFMQQRNGDQVNLFGVEVAFQRQFDFIPGKFWKGLGVYVNYTYTYTEAKGIANEDGEIRKNMELPGAAPHMFNGSLSWENDRFSARVSLNYSSDYLDALGGNSFEDSYYDKQLFLDANASYKITSYLRVFAEANNLTNQPLRYYQGVSHRVKQMEYYQPKFTLGLKFDF</sequence>
<gene>
    <name evidence="12" type="ORF">HMPREF9715_01355</name>
</gene>
<dbReference type="EMBL" id="AGEE01000010">
    <property type="protein sequence ID" value="EHO13481.1"/>
    <property type="molecule type" value="Genomic_DNA"/>
</dbReference>
<proteinExistence type="inferred from homology"/>
<feature type="domain" description="TonB-dependent receptor plug" evidence="11">
    <location>
        <begin position="147"/>
        <end position="250"/>
    </location>
</feature>
<evidence type="ECO:0000256" key="9">
    <source>
        <dbReference type="RuleBase" id="RU003357"/>
    </source>
</evidence>
<reference evidence="12 13" key="1">
    <citation type="submission" date="2011-11" db="EMBL/GenBank/DDBJ databases">
        <title>The Genome Sequence of Myroides odoratimimus CIP 101113.</title>
        <authorList>
            <person name="Earl A."/>
            <person name="Ward D."/>
            <person name="Feldgarden M."/>
            <person name="Gevers D."/>
            <person name="Huys G."/>
            <person name="Young S.K."/>
            <person name="Zeng Q."/>
            <person name="Gargeya S."/>
            <person name="Fitzgerald M."/>
            <person name="Haas B."/>
            <person name="Abouelleil A."/>
            <person name="Alvarado L."/>
            <person name="Arachchi H.M."/>
            <person name="Berlin A."/>
            <person name="Brown A."/>
            <person name="Chapman S.B."/>
            <person name="Chen Z."/>
            <person name="Dunbar C."/>
            <person name="Freedman E."/>
            <person name="Gearin G."/>
            <person name="Goldberg J."/>
            <person name="Griggs A."/>
            <person name="Gujja S."/>
            <person name="Heiman D."/>
            <person name="Howarth C."/>
            <person name="Larson L."/>
            <person name="Lui A."/>
            <person name="MacDonald P.J.P."/>
            <person name="Montmayeur A."/>
            <person name="Murphy C."/>
            <person name="Neiman D."/>
            <person name="Pearson M."/>
            <person name="Priest M."/>
            <person name="Roberts A."/>
            <person name="Saif S."/>
            <person name="Shea T."/>
            <person name="Shenoy N."/>
            <person name="Sisk P."/>
            <person name="Stolte C."/>
            <person name="Sykes S."/>
            <person name="Wortman J."/>
            <person name="Nusbaum C."/>
            <person name="Birren B."/>
        </authorList>
    </citation>
    <scope>NUCLEOTIDE SEQUENCE [LARGE SCALE GENOMIC DNA]</scope>
    <source>
        <strain evidence="12 13">CIP 101113</strain>
    </source>
</reference>
<dbReference type="PROSITE" id="PS52016">
    <property type="entry name" value="TONB_DEPENDENT_REC_3"/>
    <property type="match status" value="1"/>
</dbReference>
<dbReference type="SUPFAM" id="SSF56935">
    <property type="entry name" value="Porins"/>
    <property type="match status" value="1"/>
</dbReference>
<dbReference type="SUPFAM" id="SSF49452">
    <property type="entry name" value="Starch-binding domain-like"/>
    <property type="match status" value="1"/>
</dbReference>
<comment type="caution">
    <text evidence="12">The sequence shown here is derived from an EMBL/GenBank/DDBJ whole genome shotgun (WGS) entry which is preliminary data.</text>
</comment>
<dbReference type="Gene3D" id="2.60.40.1120">
    <property type="entry name" value="Carboxypeptidase-like, regulatory domain"/>
    <property type="match status" value="1"/>
</dbReference>
<dbReference type="GO" id="GO:0030246">
    <property type="term" value="F:carbohydrate binding"/>
    <property type="evidence" value="ECO:0007669"/>
    <property type="project" value="InterPro"/>
</dbReference>
<accession>A0AAV3F5B4</accession>
<evidence type="ECO:0000256" key="6">
    <source>
        <dbReference type="ARBA" id="ARBA00023136"/>
    </source>
</evidence>
<keyword evidence="4 8" id="KW-0812">Transmembrane</keyword>
<evidence type="ECO:0000256" key="5">
    <source>
        <dbReference type="ARBA" id="ARBA00023077"/>
    </source>
</evidence>
<name>A0AAV3F5B4_9FLAO</name>
<dbReference type="InterPro" id="IPR012910">
    <property type="entry name" value="Plug_dom"/>
</dbReference>
<keyword evidence="12" id="KW-0675">Receptor</keyword>
<comment type="subcellular location">
    <subcellularLocation>
        <location evidence="1 8">Cell outer membrane</location>
        <topology evidence="1 8">Multi-pass membrane protein</topology>
    </subcellularLocation>
</comment>
<dbReference type="InterPro" id="IPR010104">
    <property type="entry name" value="TonB_rcpt_bac"/>
</dbReference>
<dbReference type="InterPro" id="IPR000531">
    <property type="entry name" value="Beta-barrel_TonB"/>
</dbReference>
<evidence type="ECO:0000313" key="13">
    <source>
        <dbReference type="Proteomes" id="UP000004834"/>
    </source>
</evidence>
<dbReference type="Gene3D" id="2.40.170.20">
    <property type="entry name" value="TonB-dependent receptor, beta-barrel domain"/>
    <property type="match status" value="1"/>
</dbReference>
<dbReference type="Pfam" id="PF13715">
    <property type="entry name" value="CarbopepD_reg_2"/>
    <property type="match status" value="1"/>
</dbReference>
<evidence type="ECO:0000259" key="10">
    <source>
        <dbReference type="Pfam" id="PF00593"/>
    </source>
</evidence>
<dbReference type="Proteomes" id="UP000004834">
    <property type="component" value="Unassembled WGS sequence"/>
</dbReference>
<evidence type="ECO:0000259" key="11">
    <source>
        <dbReference type="Pfam" id="PF07715"/>
    </source>
</evidence>
<dbReference type="InterPro" id="IPR013784">
    <property type="entry name" value="Carb-bd-like_fold"/>
</dbReference>
<evidence type="ECO:0000256" key="1">
    <source>
        <dbReference type="ARBA" id="ARBA00004571"/>
    </source>
</evidence>
<keyword evidence="6 8" id="KW-0472">Membrane</keyword>
<dbReference type="InterPro" id="IPR037066">
    <property type="entry name" value="Plug_dom_sf"/>
</dbReference>
<comment type="similarity">
    <text evidence="8 9">Belongs to the TonB-dependent receptor family.</text>
</comment>
<dbReference type="AlphaFoldDB" id="A0AAV3F5B4"/>
<evidence type="ECO:0000256" key="4">
    <source>
        <dbReference type="ARBA" id="ARBA00022692"/>
    </source>
</evidence>
<organism evidence="12 13">
    <name type="scientific">Myroides odoratimimus CIP 101113</name>
    <dbReference type="NCBI Taxonomy" id="883154"/>
    <lineage>
        <taxon>Bacteria</taxon>
        <taxon>Pseudomonadati</taxon>
        <taxon>Bacteroidota</taxon>
        <taxon>Flavobacteriia</taxon>
        <taxon>Flavobacteriales</taxon>
        <taxon>Flavobacteriaceae</taxon>
        <taxon>Myroides</taxon>
    </lineage>
</organism>
<dbReference type="PANTHER" id="PTHR40980:SF4">
    <property type="entry name" value="TONB-DEPENDENT RECEPTOR-LIKE BETA-BARREL DOMAIN-CONTAINING PROTEIN"/>
    <property type="match status" value="1"/>
</dbReference>
<dbReference type="InterPro" id="IPR036942">
    <property type="entry name" value="Beta-barrel_TonB_sf"/>
</dbReference>
<dbReference type="Pfam" id="PF07715">
    <property type="entry name" value="Plug"/>
    <property type="match status" value="1"/>
</dbReference>
<dbReference type="CDD" id="cd01347">
    <property type="entry name" value="ligand_gated_channel"/>
    <property type="match status" value="1"/>
</dbReference>